<feature type="transmembrane region" description="Helical" evidence="8">
    <location>
        <begin position="151"/>
        <end position="170"/>
    </location>
</feature>
<dbReference type="SUPFAM" id="SSF90123">
    <property type="entry name" value="ABC transporter transmembrane region"/>
    <property type="match status" value="1"/>
</dbReference>
<dbReference type="GO" id="GO:0005524">
    <property type="term" value="F:ATP binding"/>
    <property type="evidence" value="ECO:0007669"/>
    <property type="project" value="UniProtKB-KW"/>
</dbReference>
<dbReference type="InterPro" id="IPR039421">
    <property type="entry name" value="Type_1_exporter"/>
</dbReference>
<dbReference type="Gene3D" id="1.20.1560.10">
    <property type="entry name" value="ABC transporter type 1, transmembrane domain"/>
    <property type="match status" value="1"/>
</dbReference>
<dbReference type="PROSITE" id="PS50893">
    <property type="entry name" value="ABC_TRANSPORTER_2"/>
    <property type="match status" value="1"/>
</dbReference>
<dbReference type="InterPro" id="IPR017871">
    <property type="entry name" value="ABC_transporter-like_CS"/>
</dbReference>
<evidence type="ECO:0000259" key="9">
    <source>
        <dbReference type="PROSITE" id="PS50893"/>
    </source>
</evidence>
<keyword evidence="5 8" id="KW-1133">Transmembrane helix</keyword>
<dbReference type="InterPro" id="IPR003439">
    <property type="entry name" value="ABC_transporter-like_ATP-bd"/>
</dbReference>
<proteinExistence type="predicted"/>
<dbReference type="PROSITE" id="PS00211">
    <property type="entry name" value="ABC_TRANSPORTER_1"/>
    <property type="match status" value="1"/>
</dbReference>
<keyword evidence="4 11" id="KW-0067">ATP-binding</keyword>
<evidence type="ECO:0000256" key="7">
    <source>
        <dbReference type="SAM" id="MobiDB-lite"/>
    </source>
</evidence>
<feature type="region of interest" description="Disordered" evidence="7">
    <location>
        <begin position="534"/>
        <end position="555"/>
    </location>
</feature>
<dbReference type="InterPro" id="IPR027417">
    <property type="entry name" value="P-loop_NTPase"/>
</dbReference>
<keyword evidence="6 8" id="KW-0472">Membrane</keyword>
<dbReference type="PROSITE" id="PS50929">
    <property type="entry name" value="ABC_TM1F"/>
    <property type="match status" value="1"/>
</dbReference>
<dbReference type="PANTHER" id="PTHR43394">
    <property type="entry name" value="ATP-DEPENDENT PERMEASE MDL1, MITOCHONDRIAL"/>
    <property type="match status" value="1"/>
</dbReference>
<dbReference type="Gene3D" id="3.40.50.300">
    <property type="entry name" value="P-loop containing nucleotide triphosphate hydrolases"/>
    <property type="match status" value="1"/>
</dbReference>
<feature type="domain" description="ABC transmembrane type-1" evidence="10">
    <location>
        <begin position="13"/>
        <end position="294"/>
    </location>
</feature>
<protein>
    <submittedName>
        <fullName evidence="11">ABC transporter ATP-binding protein</fullName>
    </submittedName>
</protein>
<dbReference type="InterPro" id="IPR003593">
    <property type="entry name" value="AAA+_ATPase"/>
</dbReference>
<evidence type="ECO:0000256" key="2">
    <source>
        <dbReference type="ARBA" id="ARBA00022692"/>
    </source>
</evidence>
<accession>A0ABW4SV82</accession>
<sequence length="555" mass="58659">MIRLVLRHRVLLAGSFCCGLVSVVLVVAGPLLLGRATDLVVAGDLDELAPALGVTLAVYVVSGACWAAQGRLTTRLVQRTAFTLRADIEAKLARLPLSYVEGRGRGELLSRATGDVEAITLALQQSVSQVINSTLIVVGTLAMMVRISPPLALVAVITVPVSAAITTAAGRRARPFFDRQGQAMGELTAQVEEAYTGHDLVRQFGRGPESSAAFRELNQALFEAGSRAQFVSGLIQPALAFVANLGYVVVAVFGGLQVASGTLSIGAVQAFVQYARSFAGPLSNIAGLSALVQAGIASAGRVSELLAAEEEPPEPARGTGDAPRGHVVFHRVGFRYADDAPLLENVSLEVAPGQTAAIVGPTGAGKTTLVSLLMRFHEVSEGRITVDGVDLAEVPRAELRANIGMVLQDTWLFGGTVEANIAYGAPHASREQVERAARLACVERSLDTVVDEEGGVLSAGERQLIAIARAFVADPAILVLDEATSSLDTRTEALVLRAMRQLRRGRTCFVIAHRLSTIRDADLTIVMEAGRIVEQRPRGPLPGDRRPPATLRDET</sequence>
<comment type="subcellular location">
    <subcellularLocation>
        <location evidence="1">Cell membrane</location>
        <topology evidence="1">Multi-pass membrane protein</topology>
    </subcellularLocation>
</comment>
<keyword evidence="2 8" id="KW-0812">Transmembrane</keyword>
<evidence type="ECO:0000256" key="1">
    <source>
        <dbReference type="ARBA" id="ARBA00004651"/>
    </source>
</evidence>
<name>A0ABW4SV82_9ACTN</name>
<dbReference type="Pfam" id="PF00005">
    <property type="entry name" value="ABC_tran"/>
    <property type="match status" value="1"/>
</dbReference>
<feature type="transmembrane region" description="Helical" evidence="8">
    <location>
        <begin position="12"/>
        <end position="33"/>
    </location>
</feature>
<evidence type="ECO:0000256" key="6">
    <source>
        <dbReference type="ARBA" id="ARBA00023136"/>
    </source>
</evidence>
<dbReference type="PANTHER" id="PTHR43394:SF1">
    <property type="entry name" value="ATP-BINDING CASSETTE SUB-FAMILY B MEMBER 10, MITOCHONDRIAL"/>
    <property type="match status" value="1"/>
</dbReference>
<evidence type="ECO:0000256" key="5">
    <source>
        <dbReference type="ARBA" id="ARBA00022989"/>
    </source>
</evidence>
<evidence type="ECO:0000256" key="3">
    <source>
        <dbReference type="ARBA" id="ARBA00022741"/>
    </source>
</evidence>
<dbReference type="InterPro" id="IPR011527">
    <property type="entry name" value="ABC1_TM_dom"/>
</dbReference>
<feature type="domain" description="ABC transporter" evidence="9">
    <location>
        <begin position="327"/>
        <end position="554"/>
    </location>
</feature>
<feature type="transmembrane region" description="Helical" evidence="8">
    <location>
        <begin position="48"/>
        <end position="68"/>
    </location>
</feature>
<evidence type="ECO:0000259" key="10">
    <source>
        <dbReference type="PROSITE" id="PS50929"/>
    </source>
</evidence>
<keyword evidence="12" id="KW-1185">Reference proteome</keyword>
<gene>
    <name evidence="11" type="ORF">ACFSKW_13700</name>
</gene>
<dbReference type="RefSeq" id="WP_379572595.1">
    <property type="nucleotide sequence ID" value="NZ_JBHUFV010000021.1"/>
</dbReference>
<dbReference type="InterPro" id="IPR036640">
    <property type="entry name" value="ABC1_TM_sf"/>
</dbReference>
<dbReference type="SUPFAM" id="SSF52540">
    <property type="entry name" value="P-loop containing nucleoside triphosphate hydrolases"/>
    <property type="match status" value="1"/>
</dbReference>
<dbReference type="SMART" id="SM00382">
    <property type="entry name" value="AAA"/>
    <property type="match status" value="1"/>
</dbReference>
<dbReference type="Pfam" id="PF00664">
    <property type="entry name" value="ABC_membrane"/>
    <property type="match status" value="1"/>
</dbReference>
<evidence type="ECO:0000256" key="4">
    <source>
        <dbReference type="ARBA" id="ARBA00022840"/>
    </source>
</evidence>
<dbReference type="CDD" id="cd18547">
    <property type="entry name" value="ABC_6TM_Tm288_like"/>
    <property type="match status" value="1"/>
</dbReference>
<organism evidence="11 12">
    <name type="scientific">Nonomuraea mangrovi</name>
    <dbReference type="NCBI Taxonomy" id="2316207"/>
    <lineage>
        <taxon>Bacteria</taxon>
        <taxon>Bacillati</taxon>
        <taxon>Actinomycetota</taxon>
        <taxon>Actinomycetes</taxon>
        <taxon>Streptosporangiales</taxon>
        <taxon>Streptosporangiaceae</taxon>
        <taxon>Nonomuraea</taxon>
    </lineage>
</organism>
<evidence type="ECO:0000313" key="12">
    <source>
        <dbReference type="Proteomes" id="UP001597368"/>
    </source>
</evidence>
<evidence type="ECO:0000256" key="8">
    <source>
        <dbReference type="SAM" id="Phobius"/>
    </source>
</evidence>
<reference evidence="12" key="1">
    <citation type="journal article" date="2019" name="Int. J. Syst. Evol. Microbiol.">
        <title>The Global Catalogue of Microorganisms (GCM) 10K type strain sequencing project: providing services to taxonomists for standard genome sequencing and annotation.</title>
        <authorList>
            <consortium name="The Broad Institute Genomics Platform"/>
            <consortium name="The Broad Institute Genome Sequencing Center for Infectious Disease"/>
            <person name="Wu L."/>
            <person name="Ma J."/>
        </authorList>
    </citation>
    <scope>NUCLEOTIDE SEQUENCE [LARGE SCALE GENOMIC DNA]</scope>
    <source>
        <strain evidence="12">ICMP 6774ER</strain>
    </source>
</reference>
<comment type="caution">
    <text evidence="11">The sequence shown here is derived from an EMBL/GenBank/DDBJ whole genome shotgun (WGS) entry which is preliminary data.</text>
</comment>
<dbReference type="EMBL" id="JBHUFV010000021">
    <property type="protein sequence ID" value="MFD1932532.1"/>
    <property type="molecule type" value="Genomic_DNA"/>
</dbReference>
<dbReference type="Proteomes" id="UP001597368">
    <property type="component" value="Unassembled WGS sequence"/>
</dbReference>
<evidence type="ECO:0000313" key="11">
    <source>
        <dbReference type="EMBL" id="MFD1932532.1"/>
    </source>
</evidence>
<keyword evidence="3" id="KW-0547">Nucleotide-binding</keyword>